<organism evidence="7 8">
    <name type="scientific">Brevibacillus fluminis</name>
    <dbReference type="NCBI Taxonomy" id="511487"/>
    <lineage>
        <taxon>Bacteria</taxon>
        <taxon>Bacillati</taxon>
        <taxon>Bacillota</taxon>
        <taxon>Bacilli</taxon>
        <taxon>Bacillales</taxon>
        <taxon>Paenibacillaceae</taxon>
        <taxon>Brevibacillus</taxon>
    </lineage>
</organism>
<feature type="transmembrane region" description="Helical" evidence="6">
    <location>
        <begin position="70"/>
        <end position="89"/>
    </location>
</feature>
<protein>
    <recommendedName>
        <fullName evidence="6">Probable membrane transporter protein</fullName>
    </recommendedName>
</protein>
<dbReference type="OrthoDB" id="5189995at2"/>
<sequence>MDFHLTAIGLFVGFMVGLTGVGGAAILTPLLILLGISPTIAVGTDLAYNSITKIFGTFQHWRQRTVNVKVVRLFAIGSVPSAIIAVLTSQWIRHLYGSSDFLIKKVLGFALILIPICMIVKAIHSRRSGKQSDQQEKTFAEKRGLPIAIGAILGFIVGLTSIGSGSLFALALMYLFPMSGKEIVGTDIAHALLLVTAAGLAHASFGNVDYSLMIQLLSGSIPGVFLGSILSTKVPTFLLRWCITLLILISGIKLL</sequence>
<gene>
    <name evidence="7" type="ORF">EDM56_18315</name>
</gene>
<comment type="caution">
    <text evidence="7">The sequence shown here is derived from an EMBL/GenBank/DDBJ whole genome shotgun (WGS) entry which is preliminary data.</text>
</comment>
<evidence type="ECO:0000256" key="6">
    <source>
        <dbReference type="RuleBase" id="RU363041"/>
    </source>
</evidence>
<evidence type="ECO:0000256" key="3">
    <source>
        <dbReference type="ARBA" id="ARBA00022692"/>
    </source>
</evidence>
<evidence type="ECO:0000313" key="8">
    <source>
        <dbReference type="Proteomes" id="UP000271031"/>
    </source>
</evidence>
<feature type="transmembrane region" description="Helical" evidence="6">
    <location>
        <begin position="144"/>
        <end position="176"/>
    </location>
</feature>
<dbReference type="GO" id="GO:0005886">
    <property type="term" value="C:plasma membrane"/>
    <property type="evidence" value="ECO:0007669"/>
    <property type="project" value="UniProtKB-SubCell"/>
</dbReference>
<keyword evidence="5 6" id="KW-0472">Membrane</keyword>
<feature type="transmembrane region" description="Helical" evidence="6">
    <location>
        <begin position="212"/>
        <end position="231"/>
    </location>
</feature>
<evidence type="ECO:0000256" key="2">
    <source>
        <dbReference type="ARBA" id="ARBA00009142"/>
    </source>
</evidence>
<dbReference type="RefSeq" id="WP_122919364.1">
    <property type="nucleotide sequence ID" value="NZ_RHHQ01000013.1"/>
</dbReference>
<feature type="transmembrane region" description="Helical" evidence="6">
    <location>
        <begin position="101"/>
        <end position="123"/>
    </location>
</feature>
<keyword evidence="3 6" id="KW-0812">Transmembrane</keyword>
<proteinExistence type="inferred from homology"/>
<dbReference type="Pfam" id="PF01925">
    <property type="entry name" value="TauE"/>
    <property type="match status" value="1"/>
</dbReference>
<accession>A0A3M8DD04</accession>
<comment type="subcellular location">
    <subcellularLocation>
        <location evidence="6">Cell membrane</location>
        <topology evidence="6">Multi-pass membrane protein</topology>
    </subcellularLocation>
    <subcellularLocation>
        <location evidence="1">Membrane</location>
        <topology evidence="1">Multi-pass membrane protein</topology>
    </subcellularLocation>
</comment>
<keyword evidence="4 6" id="KW-1133">Transmembrane helix</keyword>
<dbReference type="AlphaFoldDB" id="A0A3M8DD04"/>
<keyword evidence="8" id="KW-1185">Reference proteome</keyword>
<comment type="similarity">
    <text evidence="2 6">Belongs to the 4-toluene sulfonate uptake permease (TSUP) (TC 2.A.102) family.</text>
</comment>
<name>A0A3M8DD04_9BACL</name>
<feature type="transmembrane region" description="Helical" evidence="6">
    <location>
        <begin position="188"/>
        <end position="205"/>
    </location>
</feature>
<keyword evidence="6" id="KW-1003">Cell membrane</keyword>
<feature type="transmembrane region" description="Helical" evidence="6">
    <location>
        <begin position="6"/>
        <end position="34"/>
    </location>
</feature>
<dbReference type="InterPro" id="IPR051598">
    <property type="entry name" value="TSUP/Inactive_protease-like"/>
</dbReference>
<evidence type="ECO:0000256" key="5">
    <source>
        <dbReference type="ARBA" id="ARBA00023136"/>
    </source>
</evidence>
<dbReference type="EMBL" id="RHHQ01000013">
    <property type="protein sequence ID" value="RNB85952.1"/>
    <property type="molecule type" value="Genomic_DNA"/>
</dbReference>
<evidence type="ECO:0000256" key="1">
    <source>
        <dbReference type="ARBA" id="ARBA00004141"/>
    </source>
</evidence>
<feature type="transmembrane region" description="Helical" evidence="6">
    <location>
        <begin position="237"/>
        <end position="254"/>
    </location>
</feature>
<dbReference type="PANTHER" id="PTHR43701:SF2">
    <property type="entry name" value="MEMBRANE TRANSPORTER PROTEIN YJNA-RELATED"/>
    <property type="match status" value="1"/>
</dbReference>
<dbReference type="PANTHER" id="PTHR43701">
    <property type="entry name" value="MEMBRANE TRANSPORTER PROTEIN MJ0441-RELATED"/>
    <property type="match status" value="1"/>
</dbReference>
<evidence type="ECO:0000256" key="4">
    <source>
        <dbReference type="ARBA" id="ARBA00022989"/>
    </source>
</evidence>
<reference evidence="7 8" key="1">
    <citation type="submission" date="2018-10" db="EMBL/GenBank/DDBJ databases">
        <title>Phylogenomics of Brevibacillus.</title>
        <authorList>
            <person name="Dunlap C."/>
        </authorList>
    </citation>
    <scope>NUCLEOTIDE SEQUENCE [LARGE SCALE GENOMIC DNA]</scope>
    <source>
        <strain evidence="7 8">JCM 15716</strain>
    </source>
</reference>
<dbReference type="Proteomes" id="UP000271031">
    <property type="component" value="Unassembled WGS sequence"/>
</dbReference>
<dbReference type="InterPro" id="IPR002781">
    <property type="entry name" value="TM_pro_TauE-like"/>
</dbReference>
<evidence type="ECO:0000313" key="7">
    <source>
        <dbReference type="EMBL" id="RNB85952.1"/>
    </source>
</evidence>